<evidence type="ECO:0008006" key="3">
    <source>
        <dbReference type="Google" id="ProtNLM"/>
    </source>
</evidence>
<dbReference type="InterPro" id="IPR050600">
    <property type="entry name" value="SETD3_SETD6_MTase"/>
</dbReference>
<dbReference type="PANTHER" id="PTHR13271:SF34">
    <property type="entry name" value="N-LYSINE METHYLTRANSFERASE SETD6"/>
    <property type="match status" value="1"/>
</dbReference>
<dbReference type="HOGENOM" id="CLU_023001_0_0_1"/>
<sequence length="529" mass="59502">MSGFQVDKVNDLLEWCAANDIFIDSRIRIASDDRGNICVHSTDHLIPPKATLVKIAKDAVLSVRNCSLARLIPFNPYGRGAQLSLSIALYVEILRGTQSRWHGYLQSLPGGIVDLPLFWSTDVDKTKDSAEALAWLGGTEAARILSTRSENRTTLEEINHFYRNVAEPLFLHHVHAWQCGVASSTPTIMGFYRAFSLVSSRAFLVDAYHGLSMVPIADAFNHALENHVHLESDYSVCSECGSLQECLHDRDQQSGDDDKMPKNLSQDDDHDSFYEMVTNAGTPPLSEVFNTYGEDLTNAQLLNQYGFILDVNDNDRLSWTMHEILDLFLPNDTTETDRGDITGHFHETLSRLDETRPIFAHSRLIYYEVSDGHHFYLNCEGSLSHQLWAILFVLSARRHQGVIADRDAHQTPNAVLELQMQMETPDSDDEDGMGVGKPLGKTPDFLPLRILHDLCEMTMALCTERKHNIGKSGSSQLELSSVVEEIPEDNVRTHLAISFLMSERSMLDCCEAEWRELTEFMFPLLNGLG</sequence>
<protein>
    <recommendedName>
        <fullName evidence="3">SET domain-containing protein</fullName>
    </recommendedName>
</protein>
<dbReference type="GO" id="GO:0016279">
    <property type="term" value="F:protein-lysine N-methyltransferase activity"/>
    <property type="evidence" value="ECO:0007669"/>
    <property type="project" value="TreeGrafter"/>
</dbReference>
<organism evidence="1 2">
    <name type="scientific">Galerina marginata (strain CBS 339.88)</name>
    <dbReference type="NCBI Taxonomy" id="685588"/>
    <lineage>
        <taxon>Eukaryota</taxon>
        <taxon>Fungi</taxon>
        <taxon>Dikarya</taxon>
        <taxon>Basidiomycota</taxon>
        <taxon>Agaricomycotina</taxon>
        <taxon>Agaricomycetes</taxon>
        <taxon>Agaricomycetidae</taxon>
        <taxon>Agaricales</taxon>
        <taxon>Agaricineae</taxon>
        <taxon>Strophariaceae</taxon>
        <taxon>Galerina</taxon>
    </lineage>
</organism>
<dbReference type="SUPFAM" id="SSF82199">
    <property type="entry name" value="SET domain"/>
    <property type="match status" value="1"/>
</dbReference>
<proteinExistence type="predicted"/>
<dbReference type="InterPro" id="IPR046341">
    <property type="entry name" value="SET_dom_sf"/>
</dbReference>
<reference evidence="2" key="1">
    <citation type="journal article" date="2014" name="Proc. Natl. Acad. Sci. U.S.A.">
        <title>Extensive sampling of basidiomycete genomes demonstrates inadequacy of the white-rot/brown-rot paradigm for wood decay fungi.</title>
        <authorList>
            <person name="Riley R."/>
            <person name="Salamov A.A."/>
            <person name="Brown D.W."/>
            <person name="Nagy L.G."/>
            <person name="Floudas D."/>
            <person name="Held B.W."/>
            <person name="Levasseur A."/>
            <person name="Lombard V."/>
            <person name="Morin E."/>
            <person name="Otillar R."/>
            <person name="Lindquist E.A."/>
            <person name="Sun H."/>
            <person name="LaButti K.M."/>
            <person name="Schmutz J."/>
            <person name="Jabbour D."/>
            <person name="Luo H."/>
            <person name="Baker S.E."/>
            <person name="Pisabarro A.G."/>
            <person name="Walton J.D."/>
            <person name="Blanchette R.A."/>
            <person name="Henrissat B."/>
            <person name="Martin F."/>
            <person name="Cullen D."/>
            <person name="Hibbett D.S."/>
            <person name="Grigoriev I.V."/>
        </authorList>
    </citation>
    <scope>NUCLEOTIDE SEQUENCE [LARGE SCALE GENOMIC DNA]</scope>
    <source>
        <strain evidence="2">CBS 339.88</strain>
    </source>
</reference>
<evidence type="ECO:0000313" key="2">
    <source>
        <dbReference type="Proteomes" id="UP000027222"/>
    </source>
</evidence>
<dbReference type="CDD" id="cd10527">
    <property type="entry name" value="SET_LSMT"/>
    <property type="match status" value="1"/>
</dbReference>
<dbReference type="Proteomes" id="UP000027222">
    <property type="component" value="Unassembled WGS sequence"/>
</dbReference>
<dbReference type="PANTHER" id="PTHR13271">
    <property type="entry name" value="UNCHARACTERIZED PUTATIVE METHYLTRANSFERASE"/>
    <property type="match status" value="1"/>
</dbReference>
<dbReference type="OrthoDB" id="441812at2759"/>
<name>A0A067SXC0_GALM3</name>
<evidence type="ECO:0000313" key="1">
    <source>
        <dbReference type="EMBL" id="KDR75526.1"/>
    </source>
</evidence>
<keyword evidence="2" id="KW-1185">Reference proteome</keyword>
<accession>A0A067SXC0</accession>
<dbReference type="EMBL" id="KL142380">
    <property type="protein sequence ID" value="KDR75526.1"/>
    <property type="molecule type" value="Genomic_DNA"/>
</dbReference>
<gene>
    <name evidence="1" type="ORF">GALMADRAFT_140168</name>
</gene>
<dbReference type="AlphaFoldDB" id="A0A067SXC0"/>
<dbReference type="STRING" id="685588.A0A067SXC0"/>
<dbReference type="Gene3D" id="3.90.1410.10">
    <property type="entry name" value="set domain protein methyltransferase, domain 1"/>
    <property type="match status" value="1"/>
</dbReference>
<dbReference type="GO" id="GO:0005634">
    <property type="term" value="C:nucleus"/>
    <property type="evidence" value="ECO:0007669"/>
    <property type="project" value="TreeGrafter"/>
</dbReference>